<keyword evidence="8 9" id="KW-0472">Membrane</keyword>
<feature type="transmembrane region" description="Helical" evidence="9">
    <location>
        <begin position="98"/>
        <end position="121"/>
    </location>
</feature>
<dbReference type="InterPro" id="IPR004812">
    <property type="entry name" value="Efflux_drug-R_Bcr/CmlA"/>
</dbReference>
<feature type="transmembrane region" description="Helical" evidence="9">
    <location>
        <begin position="304"/>
        <end position="328"/>
    </location>
</feature>
<evidence type="ECO:0000259" key="10">
    <source>
        <dbReference type="PROSITE" id="PS50850"/>
    </source>
</evidence>
<feature type="transmembrane region" description="Helical" evidence="9">
    <location>
        <begin position="366"/>
        <end position="386"/>
    </location>
</feature>
<comment type="similarity">
    <text evidence="3">Belongs to the major facilitator superfamily. TCR/Tet family.</text>
</comment>
<dbReference type="GO" id="GO:1990961">
    <property type="term" value="P:xenobiotic detoxification by transmembrane export across the plasma membrane"/>
    <property type="evidence" value="ECO:0007669"/>
    <property type="project" value="InterPro"/>
</dbReference>
<feature type="transmembrane region" description="Helical" evidence="9">
    <location>
        <begin position="164"/>
        <end position="182"/>
    </location>
</feature>
<evidence type="ECO:0000256" key="3">
    <source>
        <dbReference type="ARBA" id="ARBA00007520"/>
    </source>
</evidence>
<dbReference type="OrthoDB" id="9800416at2"/>
<feature type="transmembrane region" description="Helical" evidence="9">
    <location>
        <begin position="210"/>
        <end position="229"/>
    </location>
</feature>
<evidence type="ECO:0000256" key="2">
    <source>
        <dbReference type="ARBA" id="ARBA00006236"/>
    </source>
</evidence>
<dbReference type="SUPFAM" id="SSF103473">
    <property type="entry name" value="MFS general substrate transporter"/>
    <property type="match status" value="1"/>
</dbReference>
<feature type="transmembrane region" description="Helical" evidence="9">
    <location>
        <begin position="74"/>
        <end position="92"/>
    </location>
</feature>
<name>A0A414NY21_9FIRM</name>
<comment type="subcellular location">
    <subcellularLocation>
        <location evidence="1 9">Cell membrane</location>
        <topology evidence="1 9">Multi-pass membrane protein</topology>
    </subcellularLocation>
</comment>
<dbReference type="AlphaFoldDB" id="A0A414NY21"/>
<evidence type="ECO:0000256" key="9">
    <source>
        <dbReference type="RuleBase" id="RU365088"/>
    </source>
</evidence>
<dbReference type="FunFam" id="1.20.1720.10:FF:000005">
    <property type="entry name" value="Bcr/CflA family efflux transporter"/>
    <property type="match status" value="1"/>
</dbReference>
<keyword evidence="5 9" id="KW-1003">Cell membrane</keyword>
<dbReference type="GO" id="GO:0042910">
    <property type="term" value="F:xenobiotic transmembrane transporter activity"/>
    <property type="evidence" value="ECO:0007669"/>
    <property type="project" value="InterPro"/>
</dbReference>
<evidence type="ECO:0000256" key="5">
    <source>
        <dbReference type="ARBA" id="ARBA00022475"/>
    </source>
</evidence>
<sequence>MSPKQKLFLTVFLGIMTAMAPLSTDMYLPALPELGGNFGISASLTQLTLTMTMLGMAFGQIFMGPLSDRFGRKLPLLVGMIVFTAASAGACLSENITAFLVFRFLQGFSGASGIVIARAIARDVAEGPELTRFFAILMLVNGLAPIAAPVIGGQILRFTSWRGIFALLVIVGIAQFVSTVIYRETLKKEERQQSIAKSFAKFPQLLRDRYFLGHCLLQLFFFGSFFSYIGGSSFVFQNVYHVSAQTYSLIFGGIGIGLLVAGTVPARFAGRVPDEKLLSVSLRIPLAGAVLLLAGFLLHAPLLYTLLVLFVTIVPLSVMGTASFSLALSRQGKSAGSASALLGFSQMILGGVMMPLTGIAGDSNPLPMAILMLAGYVLSEIVYRAMIRSRV</sequence>
<dbReference type="InterPro" id="IPR020846">
    <property type="entry name" value="MFS_dom"/>
</dbReference>
<feature type="transmembrane region" description="Helical" evidence="9">
    <location>
        <begin position="340"/>
        <end position="360"/>
    </location>
</feature>
<feature type="transmembrane region" description="Helical" evidence="9">
    <location>
        <begin position="7"/>
        <end position="28"/>
    </location>
</feature>
<dbReference type="GO" id="GO:0005886">
    <property type="term" value="C:plasma membrane"/>
    <property type="evidence" value="ECO:0007669"/>
    <property type="project" value="UniProtKB-SubCell"/>
</dbReference>
<dbReference type="Proteomes" id="UP000283442">
    <property type="component" value="Unassembled WGS sequence"/>
</dbReference>
<dbReference type="NCBIfam" id="TIGR00710">
    <property type="entry name" value="efflux_Bcr_CflA"/>
    <property type="match status" value="1"/>
</dbReference>
<dbReference type="InterPro" id="IPR005829">
    <property type="entry name" value="Sugar_transporter_CS"/>
</dbReference>
<dbReference type="Pfam" id="PF07690">
    <property type="entry name" value="MFS_1"/>
    <property type="match status" value="1"/>
</dbReference>
<feature type="transmembrane region" description="Helical" evidence="9">
    <location>
        <begin position="249"/>
        <end position="268"/>
    </location>
</feature>
<keyword evidence="6 9" id="KW-0812">Transmembrane</keyword>
<dbReference type="PROSITE" id="PS50850">
    <property type="entry name" value="MFS"/>
    <property type="match status" value="1"/>
</dbReference>
<dbReference type="InterPro" id="IPR036259">
    <property type="entry name" value="MFS_trans_sf"/>
</dbReference>
<keyword evidence="4 9" id="KW-0813">Transport</keyword>
<feature type="domain" description="Major facilitator superfamily (MFS) profile" evidence="10">
    <location>
        <begin position="9"/>
        <end position="391"/>
    </location>
</feature>
<organism evidence="11 12">
    <name type="scientific">Mitsuokella multacida</name>
    <dbReference type="NCBI Taxonomy" id="52226"/>
    <lineage>
        <taxon>Bacteria</taxon>
        <taxon>Bacillati</taxon>
        <taxon>Bacillota</taxon>
        <taxon>Negativicutes</taxon>
        <taxon>Selenomonadales</taxon>
        <taxon>Selenomonadaceae</taxon>
        <taxon>Mitsuokella</taxon>
    </lineage>
</organism>
<evidence type="ECO:0000313" key="11">
    <source>
        <dbReference type="EMBL" id="RHF52307.1"/>
    </source>
</evidence>
<comment type="caution">
    <text evidence="11">The sequence shown here is derived from an EMBL/GenBank/DDBJ whole genome shotgun (WGS) entry which is preliminary data.</text>
</comment>
<accession>A0A414NY21</accession>
<dbReference type="PRINTS" id="PR01035">
    <property type="entry name" value="TCRTETA"/>
</dbReference>
<evidence type="ECO:0000256" key="7">
    <source>
        <dbReference type="ARBA" id="ARBA00022989"/>
    </source>
</evidence>
<feature type="transmembrane region" description="Helical" evidence="9">
    <location>
        <begin position="40"/>
        <end position="62"/>
    </location>
</feature>
<keyword evidence="7 9" id="KW-1133">Transmembrane helix</keyword>
<proteinExistence type="inferred from homology"/>
<dbReference type="PANTHER" id="PTHR23502:SF132">
    <property type="entry name" value="POLYAMINE TRANSPORTER 2-RELATED"/>
    <property type="match status" value="1"/>
</dbReference>
<reference evidence="11 12" key="1">
    <citation type="submission" date="2018-08" db="EMBL/GenBank/DDBJ databases">
        <title>A genome reference for cultivated species of the human gut microbiota.</title>
        <authorList>
            <person name="Zou Y."/>
            <person name="Xue W."/>
            <person name="Luo G."/>
        </authorList>
    </citation>
    <scope>NUCLEOTIDE SEQUENCE [LARGE SCALE GENOMIC DNA]</scope>
    <source>
        <strain evidence="11 12">AM25-21AC</strain>
    </source>
</reference>
<dbReference type="InterPro" id="IPR011701">
    <property type="entry name" value="MFS"/>
</dbReference>
<comment type="similarity">
    <text evidence="2 9">Belongs to the major facilitator superfamily. Bcr/CmlA family.</text>
</comment>
<evidence type="ECO:0000256" key="8">
    <source>
        <dbReference type="ARBA" id="ARBA00023136"/>
    </source>
</evidence>
<evidence type="ECO:0000256" key="4">
    <source>
        <dbReference type="ARBA" id="ARBA00022448"/>
    </source>
</evidence>
<feature type="transmembrane region" description="Helical" evidence="9">
    <location>
        <begin position="133"/>
        <end position="152"/>
    </location>
</feature>
<dbReference type="InterPro" id="IPR001958">
    <property type="entry name" value="Tet-R_TetA/multi-R_MdtG-like"/>
</dbReference>
<evidence type="ECO:0000256" key="1">
    <source>
        <dbReference type="ARBA" id="ARBA00004651"/>
    </source>
</evidence>
<dbReference type="CDD" id="cd17320">
    <property type="entry name" value="MFS_MdfA_MDR_like"/>
    <property type="match status" value="1"/>
</dbReference>
<dbReference type="PROSITE" id="PS00216">
    <property type="entry name" value="SUGAR_TRANSPORT_1"/>
    <property type="match status" value="1"/>
</dbReference>
<feature type="transmembrane region" description="Helical" evidence="9">
    <location>
        <begin position="280"/>
        <end position="298"/>
    </location>
</feature>
<dbReference type="Gene3D" id="1.20.1720.10">
    <property type="entry name" value="Multidrug resistance protein D"/>
    <property type="match status" value="1"/>
</dbReference>
<dbReference type="EMBL" id="QRHE01000003">
    <property type="protein sequence ID" value="RHF52307.1"/>
    <property type="molecule type" value="Genomic_DNA"/>
</dbReference>
<protein>
    <recommendedName>
        <fullName evidence="9">Bcr/CflA family efflux transporter</fullName>
    </recommendedName>
</protein>
<gene>
    <name evidence="11" type="ORF">DW674_03790</name>
</gene>
<evidence type="ECO:0000313" key="12">
    <source>
        <dbReference type="Proteomes" id="UP000283442"/>
    </source>
</evidence>
<evidence type="ECO:0000256" key="6">
    <source>
        <dbReference type="ARBA" id="ARBA00022692"/>
    </source>
</evidence>
<dbReference type="PANTHER" id="PTHR23502">
    <property type="entry name" value="MAJOR FACILITATOR SUPERFAMILY"/>
    <property type="match status" value="1"/>
</dbReference>